<dbReference type="OrthoDB" id="935812at2"/>
<dbReference type="Pfam" id="PF13174">
    <property type="entry name" value="TPR_6"/>
    <property type="match status" value="1"/>
</dbReference>
<keyword evidence="5" id="KW-1185">Reference proteome</keyword>
<dbReference type="InterPro" id="IPR050498">
    <property type="entry name" value="Ycf3"/>
</dbReference>
<dbReference type="InterPro" id="IPR019734">
    <property type="entry name" value="TPR_rpt"/>
</dbReference>
<organism evidence="4 5">
    <name type="scientific">Kordia periserrulae</name>
    <dbReference type="NCBI Taxonomy" id="701523"/>
    <lineage>
        <taxon>Bacteria</taxon>
        <taxon>Pseudomonadati</taxon>
        <taxon>Bacteroidota</taxon>
        <taxon>Flavobacteriia</taxon>
        <taxon>Flavobacteriales</taxon>
        <taxon>Flavobacteriaceae</taxon>
        <taxon>Kordia</taxon>
    </lineage>
</organism>
<dbReference type="InterPro" id="IPR011990">
    <property type="entry name" value="TPR-like_helical_dom_sf"/>
</dbReference>
<keyword evidence="1" id="KW-0677">Repeat</keyword>
<evidence type="ECO:0000256" key="3">
    <source>
        <dbReference type="PROSITE-ProRule" id="PRU00339"/>
    </source>
</evidence>
<reference evidence="4 5" key="1">
    <citation type="submission" date="2018-04" db="EMBL/GenBank/DDBJ databases">
        <title>Genomic Encyclopedia of Archaeal and Bacterial Type Strains, Phase II (KMG-II): from individual species to whole genera.</title>
        <authorList>
            <person name="Goeker M."/>
        </authorList>
    </citation>
    <scope>NUCLEOTIDE SEQUENCE [LARGE SCALE GENOMIC DNA]</scope>
    <source>
        <strain evidence="4 5">DSM 25731</strain>
    </source>
</reference>
<dbReference type="Proteomes" id="UP000244090">
    <property type="component" value="Unassembled WGS sequence"/>
</dbReference>
<protein>
    <submittedName>
        <fullName evidence="4">Tetratricopeptide repeat protein</fullName>
    </submittedName>
</protein>
<gene>
    <name evidence="4" type="ORF">C8N46_101727</name>
</gene>
<dbReference type="AlphaFoldDB" id="A0A2T6C738"/>
<dbReference type="Pfam" id="PF13181">
    <property type="entry name" value="TPR_8"/>
    <property type="match status" value="1"/>
</dbReference>
<keyword evidence="2 3" id="KW-0802">TPR repeat</keyword>
<dbReference type="Gene3D" id="1.25.40.10">
    <property type="entry name" value="Tetratricopeptide repeat domain"/>
    <property type="match status" value="2"/>
</dbReference>
<evidence type="ECO:0000256" key="2">
    <source>
        <dbReference type="ARBA" id="ARBA00022803"/>
    </source>
</evidence>
<dbReference type="PANTHER" id="PTHR44858:SF1">
    <property type="entry name" value="UDP-N-ACETYLGLUCOSAMINE--PEPTIDE N-ACETYLGLUCOSAMINYLTRANSFERASE SPINDLY-RELATED"/>
    <property type="match status" value="1"/>
</dbReference>
<comment type="caution">
    <text evidence="4">The sequence shown here is derived from an EMBL/GenBank/DDBJ whole genome shotgun (WGS) entry which is preliminary data.</text>
</comment>
<evidence type="ECO:0000256" key="1">
    <source>
        <dbReference type="ARBA" id="ARBA00022737"/>
    </source>
</evidence>
<dbReference type="PANTHER" id="PTHR44858">
    <property type="entry name" value="TETRATRICOPEPTIDE REPEAT PROTEIN 6"/>
    <property type="match status" value="1"/>
</dbReference>
<feature type="repeat" description="TPR" evidence="3">
    <location>
        <begin position="179"/>
        <end position="212"/>
    </location>
</feature>
<dbReference type="RefSeq" id="WP_108113460.1">
    <property type="nucleotide sequence ID" value="NZ_QBKT01000001.1"/>
</dbReference>
<dbReference type="SMART" id="SM00028">
    <property type="entry name" value="TPR"/>
    <property type="match status" value="3"/>
</dbReference>
<dbReference type="EMBL" id="QBKT01000001">
    <property type="protein sequence ID" value="PTX64117.1"/>
    <property type="molecule type" value="Genomic_DNA"/>
</dbReference>
<evidence type="ECO:0000313" key="4">
    <source>
        <dbReference type="EMBL" id="PTX64117.1"/>
    </source>
</evidence>
<dbReference type="PROSITE" id="PS50005">
    <property type="entry name" value="TPR"/>
    <property type="match status" value="1"/>
</dbReference>
<dbReference type="SUPFAM" id="SSF48452">
    <property type="entry name" value="TPR-like"/>
    <property type="match status" value="1"/>
</dbReference>
<name>A0A2T6C738_9FLAO</name>
<accession>A0A2T6C738</accession>
<sequence>MKKILFTLGCFCTTLLFSQGNCLLYPEGSDARKACELAYEGKSLKQGSRESQEMFDSILKLNPEYDWAYMEKSVAYLKRGLIVEGLELLDKAVELEPRYNLPYRAYWHFQNRNYKLCIRDLERYYKLPNAFIYELTPGGDKDMRLLLAMSYAKEGNLQKGIETVQNCLKSYKRESDFGLVDYHILGMLYVKNKQYKKALEAFDKQLKMTEDYPDSYYYMGLAYKALNKPKEAKMHFEKAKDKFLDDSHIRNGYLCYKVYYSDVLDEIDALSE</sequence>
<proteinExistence type="predicted"/>
<evidence type="ECO:0000313" key="5">
    <source>
        <dbReference type="Proteomes" id="UP000244090"/>
    </source>
</evidence>